<keyword evidence="2" id="KW-0328">Glycosyltransferase</keyword>
<sequence>MRVVHINLFDKHGGAARISWTLMNYLTEMGHEATTFAHHTVSQDDRVIQIPFLQTAWQKKLLDQQGQEGLFDLYSAALLRVLNHPLFEQADLVHLHCINGNYFSFLLLPFLASKPLIWTLHDPLAFTANCLSTDVCNGWKNDWCAACPQDAENKSGLQREVVQLIKSLMYKVTNFTAVCPSAWLARQAKESILQEKDIRLIYNGVDIDTFHPGNKEELRLKLGLPINKKIILFAAHGGLNHSYKGGNYLCEALLELHKQYPDIILLTIGSYSVSVLDDFPILHIDIPFIDNQQHLAEYYAAVDLYVSPTLSEVFGLTICEAMASGTPVVAFAVGGIPELVVHKENGYLVERGNIGELIHGMSYFLGDEEIRQRAGKAARLRVEEKFSDKRMVEEYISLYEEILKKSEPITGDNKDWNPYNEEIVQLIECCKIKGWSFVWKAFHHKYSNFKVEQSREKLQFVDQFCNHCLKRINPISESHVLWDVIAQWQSYRPIPENGNDLRPKEMEALYDFIKTLRECLTAYFSKVPEGTSIQLKEDQQQRLYMLWQQVFLNDFLSLPVQEKNSLTLMDSAGFKEFLLVSMYRPMDAEQFNIDIVQLWQEEAIPEYYKVLITFWLLHVPYYNLEGRHRDKILKYASDLFSMHIPTSTFIPLVNECTKVLWRISYIGGNNLPALAGFGDFIAAHMEQYVSRNKKVNAGFKKTSKKKKLRIGYISRLFYEQAVSYYMVNRVIHHNKDNFEVYTFALGKAYDEMTSIFEKHSSRFKHFKDIDAIEDVYRVIQNIIDSKLDLLIYTDIGMDPLTYMLAGLRLVPIQCVLVGHGTTTGLPTIDYYISGDFEPPDASSHYREKLIRLPNLGAAQFPPPFADSIPVTRKDWKIPEEAVVFVSCANGIKHGPARDTLLVEILKRIPNACILLKPCHSTNLDNQLGERIRQAAKNAGVENRLFIVPPLGRIDALLAIADIQLDTYPYGGWTTSLEALYMGLPMVTQEGDMARSRWGSHMLRALGIQEGIATNEEEYVEWAVRLAFNKELREQIKKKITGQVREVLFNGSAAQPHYESALLKIFEER</sequence>
<dbReference type="Pfam" id="PF00534">
    <property type="entry name" value="Glycos_transf_1"/>
    <property type="match status" value="1"/>
</dbReference>
<dbReference type="InterPro" id="IPR051939">
    <property type="entry name" value="Glycosyltr_41/O-GlcNAc_trsf"/>
</dbReference>
<organism evidence="9 10">
    <name type="scientific">Pelosinus fermentans JBW45</name>
    <dbReference type="NCBI Taxonomy" id="1192197"/>
    <lineage>
        <taxon>Bacteria</taxon>
        <taxon>Bacillati</taxon>
        <taxon>Bacillota</taxon>
        <taxon>Negativicutes</taxon>
        <taxon>Selenomonadales</taxon>
        <taxon>Sporomusaceae</taxon>
        <taxon>Pelosinus</taxon>
    </lineage>
</organism>
<evidence type="ECO:0000256" key="4">
    <source>
        <dbReference type="ARBA" id="ARBA00022737"/>
    </source>
</evidence>
<dbReference type="EMBL" id="CP010978">
    <property type="protein sequence ID" value="AJQ27109.1"/>
    <property type="molecule type" value="Genomic_DNA"/>
</dbReference>
<dbReference type="PANTHER" id="PTHR44835:SF1">
    <property type="entry name" value="PROTEIN O-GLCNAC TRANSFERASE"/>
    <property type="match status" value="1"/>
</dbReference>
<dbReference type="Proteomes" id="UP000005361">
    <property type="component" value="Chromosome"/>
</dbReference>
<evidence type="ECO:0000259" key="7">
    <source>
        <dbReference type="Pfam" id="PF13439"/>
    </source>
</evidence>
<dbReference type="Gene3D" id="3.40.50.11380">
    <property type="match status" value="1"/>
</dbReference>
<evidence type="ECO:0000256" key="3">
    <source>
        <dbReference type="ARBA" id="ARBA00022679"/>
    </source>
</evidence>
<evidence type="ECO:0000256" key="1">
    <source>
        <dbReference type="ARBA" id="ARBA00004922"/>
    </source>
</evidence>
<accession>I9NMH5</accession>
<protein>
    <submittedName>
        <fullName evidence="9">Glycosyl transferase group 1</fullName>
    </submittedName>
</protein>
<keyword evidence="4" id="KW-0677">Repeat</keyword>
<proteinExistence type="predicted"/>
<reference evidence="9 10" key="1">
    <citation type="journal article" date="2015" name="Genome Announc.">
        <title>Complete Genome Sequence of Pelosinus fermentans JBW45, a Member of a Remarkably Competitive Group of Negativicutes in the Firmicutes Phylum.</title>
        <authorList>
            <person name="De Leon K.B."/>
            <person name="Utturkar S.M."/>
            <person name="Camilleri L.B."/>
            <person name="Elias D.A."/>
            <person name="Arkin A.P."/>
            <person name="Fields M.W."/>
            <person name="Brown S.D."/>
            <person name="Wall J.D."/>
        </authorList>
    </citation>
    <scope>NUCLEOTIDE SEQUENCE [LARGE SCALE GENOMIC DNA]</scope>
    <source>
        <strain evidence="9 10">JBW45</strain>
    </source>
</reference>
<dbReference type="Pfam" id="PF13844">
    <property type="entry name" value="Glyco_transf_41"/>
    <property type="match status" value="2"/>
</dbReference>
<dbReference type="Gene3D" id="3.40.50.2000">
    <property type="entry name" value="Glycogen Phosphorylase B"/>
    <property type="match status" value="3"/>
</dbReference>
<dbReference type="InterPro" id="IPR028098">
    <property type="entry name" value="Glyco_trans_4-like_N"/>
</dbReference>
<dbReference type="OrthoDB" id="1660777at2"/>
<dbReference type="HOGENOM" id="CLU_286346_0_0_9"/>
<dbReference type="SUPFAM" id="SSF53756">
    <property type="entry name" value="UDP-Glycosyltransferase/glycogen phosphorylase"/>
    <property type="match status" value="2"/>
</dbReference>
<evidence type="ECO:0000313" key="10">
    <source>
        <dbReference type="Proteomes" id="UP000005361"/>
    </source>
</evidence>
<dbReference type="PANTHER" id="PTHR44835">
    <property type="entry name" value="UDP-N-ACETYLGLUCOSAMINE--PEPTIDE N-ACETYLGLUCOSAMINYLTRANSFERASE SPINDLY-RELATED"/>
    <property type="match status" value="1"/>
</dbReference>
<dbReference type="InterPro" id="IPR001296">
    <property type="entry name" value="Glyco_trans_1"/>
</dbReference>
<dbReference type="AlphaFoldDB" id="I9NMH5"/>
<evidence type="ECO:0000256" key="2">
    <source>
        <dbReference type="ARBA" id="ARBA00022676"/>
    </source>
</evidence>
<dbReference type="RefSeq" id="WP_007959396.1">
    <property type="nucleotide sequence ID" value="NZ_CP010978.1"/>
</dbReference>
<dbReference type="InterPro" id="IPR029489">
    <property type="entry name" value="OGT/SEC/SPY_C"/>
</dbReference>
<dbReference type="GO" id="GO:0016757">
    <property type="term" value="F:glycosyltransferase activity"/>
    <property type="evidence" value="ECO:0007669"/>
    <property type="project" value="UniProtKB-KW"/>
</dbReference>
<dbReference type="Pfam" id="PF13439">
    <property type="entry name" value="Glyco_transf_4"/>
    <property type="match status" value="1"/>
</dbReference>
<comment type="pathway">
    <text evidence="1">Protein modification; protein glycosylation.</text>
</comment>
<evidence type="ECO:0000259" key="8">
    <source>
        <dbReference type="Pfam" id="PF13844"/>
    </source>
</evidence>
<feature type="domain" description="O-GlcNAc transferase C-terminal" evidence="8">
    <location>
        <begin position="700"/>
        <end position="854"/>
    </location>
</feature>
<keyword evidence="5" id="KW-0802">TPR repeat</keyword>
<keyword evidence="3 9" id="KW-0808">Transferase</keyword>
<evidence type="ECO:0000256" key="5">
    <source>
        <dbReference type="ARBA" id="ARBA00022803"/>
    </source>
</evidence>
<dbReference type="KEGG" id="pft:JBW_01759"/>
<gene>
    <name evidence="9" type="ORF">JBW_01759</name>
</gene>
<evidence type="ECO:0000313" key="9">
    <source>
        <dbReference type="EMBL" id="AJQ27109.1"/>
    </source>
</evidence>
<name>I9NMH5_9FIRM</name>
<feature type="domain" description="Glycosyltransferase subfamily 4-like N-terminal" evidence="7">
    <location>
        <begin position="13"/>
        <end position="208"/>
    </location>
</feature>
<reference evidence="10" key="2">
    <citation type="submission" date="2015-02" db="EMBL/GenBank/DDBJ databases">
        <title>Complete Genome Sequence of Pelosinus fermentans JBW45.</title>
        <authorList>
            <person name="De Leon K.B."/>
            <person name="Utturkar S.M."/>
            <person name="Camilleri L.B."/>
            <person name="Arkin A.P."/>
            <person name="Fields M.W."/>
            <person name="Brown S.D."/>
            <person name="Wall J.D."/>
        </authorList>
    </citation>
    <scope>NUCLEOTIDE SEQUENCE [LARGE SCALE GENOMIC DNA]</scope>
    <source>
        <strain evidence="10">JBW45</strain>
    </source>
</reference>
<evidence type="ECO:0000259" key="6">
    <source>
        <dbReference type="Pfam" id="PF00534"/>
    </source>
</evidence>
<feature type="domain" description="Glycosyl transferase family 1" evidence="6">
    <location>
        <begin position="215"/>
        <end position="380"/>
    </location>
</feature>
<dbReference type="STRING" id="1192197.JBW_01759"/>
<feature type="domain" description="O-GlcNAc transferase C-terminal" evidence="8">
    <location>
        <begin position="870"/>
        <end position="1048"/>
    </location>
</feature>